<feature type="transmembrane region" description="Helical" evidence="1">
    <location>
        <begin position="68"/>
        <end position="86"/>
    </location>
</feature>
<evidence type="ECO:0000256" key="1">
    <source>
        <dbReference type="SAM" id="Phobius"/>
    </source>
</evidence>
<evidence type="ECO:0000313" key="2">
    <source>
        <dbReference type="EMBL" id="SCY61944.1"/>
    </source>
</evidence>
<evidence type="ECO:0000313" key="3">
    <source>
        <dbReference type="Proteomes" id="UP000199307"/>
    </source>
</evidence>
<gene>
    <name evidence="2" type="ORF">SAMN02927916_2611</name>
</gene>
<keyword evidence="1" id="KW-0472">Membrane</keyword>
<dbReference type="RefSeq" id="WP_091133058.1">
    <property type="nucleotide sequence ID" value="NZ_CP023642.1"/>
</dbReference>
<feature type="transmembrane region" description="Helical" evidence="1">
    <location>
        <begin position="6"/>
        <end position="26"/>
    </location>
</feature>
<comment type="caution">
    <text evidence="2">The sequence shown here is derived from an EMBL/GenBank/DDBJ whole genome shotgun (WGS) entry which is preliminary data.</text>
</comment>
<name>A0ABY0LSV7_9FLAO</name>
<feature type="transmembrane region" description="Helical" evidence="1">
    <location>
        <begin position="46"/>
        <end position="62"/>
    </location>
</feature>
<feature type="transmembrane region" description="Helical" evidence="1">
    <location>
        <begin position="153"/>
        <end position="174"/>
    </location>
</feature>
<dbReference type="Proteomes" id="UP000199307">
    <property type="component" value="Unassembled WGS sequence"/>
</dbReference>
<proteinExistence type="predicted"/>
<reference evidence="2 3" key="1">
    <citation type="submission" date="2016-10" db="EMBL/GenBank/DDBJ databases">
        <authorList>
            <person name="Varghese N."/>
            <person name="Submissions S."/>
        </authorList>
    </citation>
    <scope>NUCLEOTIDE SEQUENCE [LARGE SCALE GENOMIC DNA]</scope>
    <source>
        <strain evidence="2 3">CGMCC 1.6859</strain>
    </source>
</reference>
<keyword evidence="1" id="KW-1133">Transmembrane helix</keyword>
<keyword evidence="3" id="KW-1185">Reference proteome</keyword>
<keyword evidence="1" id="KW-0812">Transmembrane</keyword>
<feature type="transmembrane region" description="Helical" evidence="1">
    <location>
        <begin position="106"/>
        <end position="126"/>
    </location>
</feature>
<accession>A0ABY0LSV7</accession>
<organism evidence="2 3">
    <name type="scientific">Flavobacterium anhuiense</name>
    <dbReference type="NCBI Taxonomy" id="459526"/>
    <lineage>
        <taxon>Bacteria</taxon>
        <taxon>Pseudomonadati</taxon>
        <taxon>Bacteroidota</taxon>
        <taxon>Flavobacteriia</taxon>
        <taxon>Flavobacteriales</taxon>
        <taxon>Flavobacteriaceae</taxon>
        <taxon>Flavobacterium</taxon>
    </lineage>
</organism>
<protein>
    <submittedName>
        <fullName evidence="2">Uncharacterized protein</fullName>
    </submittedName>
</protein>
<sequence>METAIIINTVLIILFSILAVYDGLYLHIFKYRLHNHTESRTEHFTHTLRAIFFPAILYFLFLQQNCQISFIIGIVAVILDLLVLGIDAYIEKDSRKFMGGLPRWEYILHLFVNGFHFASIAVFLSLKLKYGNDGIIIIPSIAEYQNSKLFHTVIGNLLPGATIIAIVHIFLCFSKTRLYWENLRQNIRCC</sequence>
<dbReference type="EMBL" id="FMVC01000004">
    <property type="protein sequence ID" value="SCY61944.1"/>
    <property type="molecule type" value="Genomic_DNA"/>
</dbReference>